<dbReference type="GO" id="GO:0035438">
    <property type="term" value="F:cyclic-di-GMP binding"/>
    <property type="evidence" value="ECO:0007669"/>
    <property type="project" value="InterPro"/>
</dbReference>
<keyword evidence="3" id="KW-1185">Reference proteome</keyword>
<feature type="domain" description="PilZ" evidence="1">
    <location>
        <begin position="50"/>
        <end position="127"/>
    </location>
</feature>
<dbReference type="AlphaFoldDB" id="A0A7U4DN91"/>
<sequence length="144" mass="15803">MTEKKSWDNIPSLEGLSVDWDYQSEHAADQRHSVRMDGKAVCGLFELKEIGVKIATAREAYVGQLLDLGTGGVSVRMSTPLDPGVPVKFGFFLGTMKILAKGVVKHCQNQGEQFRVGIEFVDLDPQVAGYVAELHASKVFGHRI</sequence>
<reference evidence="2 3" key="1">
    <citation type="journal article" date="2011" name="Stand. Genomic Sci.">
        <title>Complete genome sequence of Desulfobulbus propionicus type strain (1pr3).</title>
        <authorList>
            <person name="Pagani I."/>
            <person name="Lapidus A."/>
            <person name="Nolan M."/>
            <person name="Lucas S."/>
            <person name="Hammon N."/>
            <person name="Deshpande S."/>
            <person name="Cheng J.F."/>
            <person name="Chertkov O."/>
            <person name="Davenport K."/>
            <person name="Tapia R."/>
            <person name="Han C."/>
            <person name="Goodwin L."/>
            <person name="Pitluck S."/>
            <person name="Liolios K."/>
            <person name="Mavromatis K."/>
            <person name="Ivanova N."/>
            <person name="Mikhailova N."/>
            <person name="Pati A."/>
            <person name="Chen A."/>
            <person name="Palaniappan K."/>
            <person name="Land M."/>
            <person name="Hauser L."/>
            <person name="Chang Y.J."/>
            <person name="Jeffries C.D."/>
            <person name="Detter J.C."/>
            <person name="Brambilla E."/>
            <person name="Kannan K.P."/>
            <person name="Djao O.D."/>
            <person name="Rohde M."/>
            <person name="Pukall R."/>
            <person name="Spring S."/>
            <person name="Goker M."/>
            <person name="Sikorski J."/>
            <person name="Woyke T."/>
            <person name="Bristow J."/>
            <person name="Eisen J.A."/>
            <person name="Markowitz V."/>
            <person name="Hugenholtz P."/>
            <person name="Kyrpides N.C."/>
            <person name="Klenk H.P."/>
        </authorList>
    </citation>
    <scope>NUCLEOTIDE SEQUENCE [LARGE SCALE GENOMIC DNA]</scope>
    <source>
        <strain evidence="3">ATCC 33891 / DSM 2032 / 1pr3</strain>
    </source>
</reference>
<dbReference type="Gene3D" id="2.40.10.220">
    <property type="entry name" value="predicted glycosyltransferase like domains"/>
    <property type="match status" value="1"/>
</dbReference>
<dbReference type="RefSeq" id="WP_015723324.1">
    <property type="nucleotide sequence ID" value="NC_014972.1"/>
</dbReference>
<dbReference type="Pfam" id="PF07238">
    <property type="entry name" value="PilZ"/>
    <property type="match status" value="1"/>
</dbReference>
<proteinExistence type="predicted"/>
<evidence type="ECO:0000313" key="3">
    <source>
        <dbReference type="Proteomes" id="UP000006365"/>
    </source>
</evidence>
<evidence type="ECO:0000313" key="2">
    <source>
        <dbReference type="EMBL" id="ADW16779.1"/>
    </source>
</evidence>
<dbReference type="EMBL" id="CP002364">
    <property type="protein sequence ID" value="ADW16779.1"/>
    <property type="molecule type" value="Genomic_DNA"/>
</dbReference>
<dbReference type="InterPro" id="IPR009875">
    <property type="entry name" value="PilZ_domain"/>
</dbReference>
<dbReference type="Proteomes" id="UP000006365">
    <property type="component" value="Chromosome"/>
</dbReference>
<gene>
    <name evidence="2" type="ordered locus">Despr_0603</name>
</gene>
<protein>
    <submittedName>
        <fullName evidence="2">Type IV pilus assembly PilZ</fullName>
    </submittedName>
</protein>
<evidence type="ECO:0000259" key="1">
    <source>
        <dbReference type="Pfam" id="PF07238"/>
    </source>
</evidence>
<dbReference type="KEGG" id="dpr:Despr_0603"/>
<dbReference type="SUPFAM" id="SSF141371">
    <property type="entry name" value="PilZ domain-like"/>
    <property type="match status" value="1"/>
</dbReference>
<organism evidence="2 3">
    <name type="scientific">Desulfobulbus propionicus (strain ATCC 33891 / DSM 2032 / VKM B-1956 / 1pr3)</name>
    <dbReference type="NCBI Taxonomy" id="577650"/>
    <lineage>
        <taxon>Bacteria</taxon>
        <taxon>Pseudomonadati</taxon>
        <taxon>Thermodesulfobacteriota</taxon>
        <taxon>Desulfobulbia</taxon>
        <taxon>Desulfobulbales</taxon>
        <taxon>Desulfobulbaceae</taxon>
        <taxon>Desulfobulbus</taxon>
    </lineage>
</organism>
<name>A0A7U4DN91_DESPD</name>
<accession>A0A7U4DN91</accession>